<gene>
    <name evidence="1" type="ORF">Fcan01_28250</name>
</gene>
<comment type="caution">
    <text evidence="1">The sequence shown here is derived from an EMBL/GenBank/DDBJ whole genome shotgun (WGS) entry which is preliminary data.</text>
</comment>
<reference evidence="1 2" key="1">
    <citation type="submission" date="2015-12" db="EMBL/GenBank/DDBJ databases">
        <title>The genome of Folsomia candida.</title>
        <authorList>
            <person name="Faddeeva A."/>
            <person name="Derks M.F."/>
            <person name="Anvar Y."/>
            <person name="Smit S."/>
            <person name="Van Straalen N."/>
            <person name="Roelofs D."/>
        </authorList>
    </citation>
    <scope>NUCLEOTIDE SEQUENCE [LARGE SCALE GENOMIC DNA]</scope>
    <source>
        <strain evidence="1 2">VU population</strain>
        <tissue evidence="1">Whole body</tissue>
    </source>
</reference>
<accession>A0A226CX58</accession>
<protein>
    <submittedName>
        <fullName evidence="1">Uncharacterized protein</fullName>
    </submittedName>
</protein>
<evidence type="ECO:0000313" key="2">
    <source>
        <dbReference type="Proteomes" id="UP000198287"/>
    </source>
</evidence>
<dbReference type="Proteomes" id="UP000198287">
    <property type="component" value="Unassembled WGS sequence"/>
</dbReference>
<dbReference type="AlphaFoldDB" id="A0A226CX58"/>
<evidence type="ECO:0000313" key="1">
    <source>
        <dbReference type="EMBL" id="OXA36981.1"/>
    </source>
</evidence>
<name>A0A226CX58_FOLCA</name>
<keyword evidence="2" id="KW-1185">Reference proteome</keyword>
<sequence length="126" mass="14694">MWGHGVFDEADLTLLFIPPLSNSITFEDKDVSYFHDTRNLNYYTPLRYLVLPHTMLMLNISHPTEFKHFVNNTIQKSSRPKAIFINLDLTMGYAYDNYLKCEFLLVSRCIKHPAYLDQISSLVTLS</sequence>
<organism evidence="1 2">
    <name type="scientific">Folsomia candida</name>
    <name type="common">Springtail</name>
    <dbReference type="NCBI Taxonomy" id="158441"/>
    <lineage>
        <taxon>Eukaryota</taxon>
        <taxon>Metazoa</taxon>
        <taxon>Ecdysozoa</taxon>
        <taxon>Arthropoda</taxon>
        <taxon>Hexapoda</taxon>
        <taxon>Collembola</taxon>
        <taxon>Entomobryomorpha</taxon>
        <taxon>Isotomoidea</taxon>
        <taxon>Isotomidae</taxon>
        <taxon>Proisotominae</taxon>
        <taxon>Folsomia</taxon>
    </lineage>
</organism>
<dbReference type="EMBL" id="LNIX01000067">
    <property type="protein sequence ID" value="OXA36981.1"/>
    <property type="molecule type" value="Genomic_DNA"/>
</dbReference>
<proteinExistence type="predicted"/>